<dbReference type="InterPro" id="IPR057670">
    <property type="entry name" value="SH3_retrovirus"/>
</dbReference>
<feature type="transmembrane region" description="Helical" evidence="8">
    <location>
        <begin position="12"/>
        <end position="31"/>
    </location>
</feature>
<evidence type="ECO:0000259" key="9">
    <source>
        <dbReference type="PROSITE" id="PS50158"/>
    </source>
</evidence>
<dbReference type="PANTHER" id="PTHR42648">
    <property type="entry name" value="TRANSPOSASE, PUTATIVE-RELATED"/>
    <property type="match status" value="1"/>
</dbReference>
<accession>A0AAQ3N7E2</accession>
<dbReference type="SMART" id="SM00343">
    <property type="entry name" value="ZnF_C2HC"/>
    <property type="match status" value="2"/>
</dbReference>
<keyword evidence="5" id="KW-0378">Hydrolase</keyword>
<gene>
    <name evidence="11" type="ORF">V8G54_024698</name>
</gene>
<dbReference type="InterPro" id="IPR036875">
    <property type="entry name" value="Znf_CCHC_sf"/>
</dbReference>
<dbReference type="Pfam" id="PF22936">
    <property type="entry name" value="Pol_BBD"/>
    <property type="match status" value="1"/>
</dbReference>
<dbReference type="InterPro" id="IPR001584">
    <property type="entry name" value="Integrase_cat-core"/>
</dbReference>
<dbReference type="InterPro" id="IPR012337">
    <property type="entry name" value="RNaseH-like_sf"/>
</dbReference>
<dbReference type="InterPro" id="IPR008972">
    <property type="entry name" value="Cupredoxin"/>
</dbReference>
<dbReference type="InterPro" id="IPR001878">
    <property type="entry name" value="Znf_CCHC"/>
</dbReference>
<dbReference type="Pfam" id="PF13976">
    <property type="entry name" value="gag_pre-integrs"/>
    <property type="match status" value="1"/>
</dbReference>
<dbReference type="Pfam" id="PF25597">
    <property type="entry name" value="SH3_retrovirus"/>
    <property type="match status" value="1"/>
</dbReference>
<feature type="domain" description="CCHC-type" evidence="9">
    <location>
        <begin position="511"/>
        <end position="527"/>
    </location>
</feature>
<evidence type="ECO:0000256" key="4">
    <source>
        <dbReference type="ARBA" id="ARBA00022750"/>
    </source>
</evidence>
<keyword evidence="6" id="KW-0863">Zinc-finger</keyword>
<organism evidence="11 12">
    <name type="scientific">Vigna mungo</name>
    <name type="common">Black gram</name>
    <name type="synonym">Phaseolus mungo</name>
    <dbReference type="NCBI Taxonomy" id="3915"/>
    <lineage>
        <taxon>Eukaryota</taxon>
        <taxon>Viridiplantae</taxon>
        <taxon>Streptophyta</taxon>
        <taxon>Embryophyta</taxon>
        <taxon>Tracheophyta</taxon>
        <taxon>Spermatophyta</taxon>
        <taxon>Magnoliopsida</taxon>
        <taxon>eudicotyledons</taxon>
        <taxon>Gunneridae</taxon>
        <taxon>Pentapetalae</taxon>
        <taxon>rosids</taxon>
        <taxon>fabids</taxon>
        <taxon>Fabales</taxon>
        <taxon>Fabaceae</taxon>
        <taxon>Papilionoideae</taxon>
        <taxon>50 kb inversion clade</taxon>
        <taxon>NPAAA clade</taxon>
        <taxon>indigoferoid/millettioid clade</taxon>
        <taxon>Phaseoleae</taxon>
        <taxon>Vigna</taxon>
    </lineage>
</organism>
<keyword evidence="4" id="KW-0064">Aspartyl protease</keyword>
<keyword evidence="6" id="KW-0862">Zinc</keyword>
<dbReference type="GO" id="GO:0003676">
    <property type="term" value="F:nucleic acid binding"/>
    <property type="evidence" value="ECO:0007669"/>
    <property type="project" value="InterPro"/>
</dbReference>
<dbReference type="Pfam" id="PF07732">
    <property type="entry name" value="Cu-oxidase_3"/>
    <property type="match status" value="1"/>
</dbReference>
<feature type="region of interest" description="Disordered" evidence="7">
    <location>
        <begin position="1687"/>
        <end position="1713"/>
    </location>
</feature>
<dbReference type="Gene3D" id="2.60.40.420">
    <property type="entry name" value="Cupredoxins - blue copper proteins"/>
    <property type="match status" value="1"/>
</dbReference>
<evidence type="ECO:0000256" key="6">
    <source>
        <dbReference type="PROSITE-ProRule" id="PRU00047"/>
    </source>
</evidence>
<dbReference type="InterPro" id="IPR039537">
    <property type="entry name" value="Retrotran_Ty1/copia-like"/>
</dbReference>
<dbReference type="Pfam" id="PF07727">
    <property type="entry name" value="RVT_2"/>
    <property type="match status" value="1"/>
</dbReference>
<evidence type="ECO:0008006" key="13">
    <source>
        <dbReference type="Google" id="ProtNLM"/>
    </source>
</evidence>
<dbReference type="SUPFAM" id="SSF57756">
    <property type="entry name" value="Retrovirus zinc finger-like domains"/>
    <property type="match status" value="1"/>
</dbReference>
<dbReference type="SUPFAM" id="SSF53098">
    <property type="entry name" value="Ribonuclease H-like"/>
    <property type="match status" value="1"/>
</dbReference>
<evidence type="ECO:0000313" key="12">
    <source>
        <dbReference type="Proteomes" id="UP001374535"/>
    </source>
</evidence>
<dbReference type="SUPFAM" id="SSF56672">
    <property type="entry name" value="DNA/RNA polymerases"/>
    <property type="match status" value="1"/>
</dbReference>
<keyword evidence="8" id="KW-1133">Transmembrane helix</keyword>
<dbReference type="GO" id="GO:0004190">
    <property type="term" value="F:aspartic-type endopeptidase activity"/>
    <property type="evidence" value="ECO:0007669"/>
    <property type="project" value="UniProtKB-KW"/>
</dbReference>
<dbReference type="GO" id="GO:0006508">
    <property type="term" value="P:proteolysis"/>
    <property type="evidence" value="ECO:0007669"/>
    <property type="project" value="UniProtKB-KW"/>
</dbReference>
<dbReference type="InterPro" id="IPR025724">
    <property type="entry name" value="GAG-pre-integrase_dom"/>
</dbReference>
<sequence>MVNLNGRGLKRLLTLIVGYSSIMPLASISHIHMQMQEVPSRLSSKAKGKKLRVGCDPFAQRKRGKFVPFPYPHFGIGREGEKPRIKKWGEDPYRFYTWNVTYGDIYPLGVKQQVLFVIIVVAGILINWQFPGPQIEAVTNDNLIINEWSVTKEKLMAGWSVWYQLSNSTRADLTYVIQVKDQIGSYFYYPSLAFDKAGGGYGGFKIASRPGIPVPFPPPVGDFTIFVRFLKLRLTGPMDAETSFSHVAPPIFDGDNYDLWAIKMQNFLEALDLWEAVEEDYEIAPLPDNPTIAQMKTYKEKKTRKAKAKTCLFSGVSKIIFTRIMSHNTAKAIWDYLKEEYAGDERIRSMQVLNLMREFELRRMKESDTIKEYSNTLLGIANKVRLLGTAFSDSRIVEKILVSVPERYEASIATLENTKDLSKITLAEVMHASQAQEQRRLMRQEGSVEGAFQVQFQSNGNKQKKKQNNDTRPGRLNKINKSNNNQVFPPCPHCKKTNHPQKRCWWRPDVKCHKCGQLGHMEKICKSHQQQGEVKVVEDQPKEEQLFAATCFAANSSTESWLIDSELFKELDKTALSKVRVGNGAYIAVKGKGTMAIEGQTGLKLLSDVLYVLEINQNLLSVPQLLEKGYKVLFEDKNYIIKDSAVKEVFKVRMKGKSFALDFMSEEHAAVHKEVSNTILWHKILGHFHHSALIFMKKNNMVRGLPDIEEESPTCIACQYGKQTRLPFPQNKTWRAIQNLQLIHTDVGGPMSTPSLNGSRYYIIFIDDMTRMCWIYFTKFKYEVADIFWKFKTLVENQSKCKMQMIRSDNGTEYTSKKFNKFCEDTGVEHQLTAPYSPQQNGTAERKNRTIMEMARCLLHDKDLPKKFWAEAVNTAVFLLNRLPTKALQQRTPFEAWYGYKPELFNLKIFGCLCFSYIPHIKRDKLDKKAESGIFVGYSLISKAYRIYLPHKNKVIVSRDVKFLEFDCWSWKDNKFLEQFDCLNWKGNNELGLQEENEDVDDEPVKGTRLLSDIYQRCNVAVMEPGGYDEAATDKKWINAMEEELKMIEKNQTWELVDRPSHKKAIGVKWVYRTKFNLDGSVNKYNARLVVKGYAQMFGVYFSETFASVARLDTIRLLLALAAQKGWLIHQLDVKSTFLNGYLEEEIFVEQPEGFALQGQEDKVYLLKKALYGLKQAPRSWYSRIDAHLMSLGFVKSLSEYTLYIKKVNEDILMISLYVDDLFVTGNCKEMINKFKEEMENVFEMTDLGKMTFFLGMQVQQKKNEIFVCQEKYAKEVLMKFNMGECKSAATPMNQKEKFCREDGVEKVDEKLFRSLIGCLMYLTATRPDIMHSVSLLSRYMHCASEIHFQAAKRILRYVKGTIDYGIMFNKVENLSFHGYSDSDWAGCVDDMRSTSAEAEYVVVAAVNQTVWIRKIMADLHLEQEDSTKIFVDNQAAISIANNPIFHDKTKHFKIKLFFLREVQREGQVKLVYCKTENQVADILTKALPKSRFEFLRQKLGVCNSKVKEECTTNNARAILVLGRDLVVVPKLIHPLPPAISSPDTSPERHIEDTWMQLNANRSPTPTRGRPQVTNDRVIIKETRNVYALTLVLSPEFPKMQAREAKLVATARLVDFDKARSCSLGSHPAVIEVGVAGSKWGCRIETLPESCGSEGNCNYAAICQDYAAIRQDLQEIIRMLGSLSHNQDDQHWDRRKEEKGKRGDGHHEVQPSA</sequence>
<evidence type="ECO:0000256" key="1">
    <source>
        <dbReference type="ARBA" id="ARBA00010609"/>
    </source>
</evidence>
<dbReference type="Gene3D" id="4.10.60.10">
    <property type="entry name" value="Zinc finger, CCHC-type"/>
    <property type="match status" value="1"/>
</dbReference>
<dbReference type="PROSITE" id="PS50994">
    <property type="entry name" value="INTEGRASE"/>
    <property type="match status" value="1"/>
</dbReference>
<dbReference type="Gene3D" id="3.30.420.10">
    <property type="entry name" value="Ribonuclease H-like superfamily/Ribonuclease H"/>
    <property type="match status" value="1"/>
</dbReference>
<dbReference type="GO" id="GO:0008270">
    <property type="term" value="F:zinc ion binding"/>
    <property type="evidence" value="ECO:0007669"/>
    <property type="project" value="UniProtKB-KW"/>
</dbReference>
<evidence type="ECO:0000256" key="7">
    <source>
        <dbReference type="SAM" id="MobiDB-lite"/>
    </source>
</evidence>
<protein>
    <recommendedName>
        <fullName evidence="13">Retrovirus-related Pol polyprotein from transposon TNT 1-94</fullName>
    </recommendedName>
</protein>
<dbReference type="EMBL" id="CP144694">
    <property type="protein sequence ID" value="WVZ03892.1"/>
    <property type="molecule type" value="Genomic_DNA"/>
</dbReference>
<dbReference type="InterPro" id="IPR013103">
    <property type="entry name" value="RVT_2"/>
</dbReference>
<dbReference type="InterPro" id="IPR011707">
    <property type="entry name" value="Cu-oxidase-like_N"/>
</dbReference>
<dbReference type="Pfam" id="PF00665">
    <property type="entry name" value="rve"/>
    <property type="match status" value="1"/>
</dbReference>
<dbReference type="InterPro" id="IPR036397">
    <property type="entry name" value="RNaseH_sf"/>
</dbReference>
<keyword evidence="3" id="KW-0479">Metal-binding</keyword>
<comment type="similarity">
    <text evidence="1">Belongs to the multicopper oxidase family.</text>
</comment>
<feature type="domain" description="Integrase catalytic" evidence="10">
    <location>
        <begin position="725"/>
        <end position="901"/>
    </location>
</feature>
<keyword evidence="8" id="KW-0812">Transmembrane</keyword>
<dbReference type="InterPro" id="IPR043502">
    <property type="entry name" value="DNA/RNA_pol_sf"/>
</dbReference>
<proteinExistence type="inferred from homology"/>
<dbReference type="Pfam" id="PF14223">
    <property type="entry name" value="Retrotran_gag_2"/>
    <property type="match status" value="1"/>
</dbReference>
<name>A0AAQ3N7E2_VIGMU</name>
<feature type="region of interest" description="Disordered" evidence="7">
    <location>
        <begin position="454"/>
        <end position="483"/>
    </location>
</feature>
<dbReference type="PANTHER" id="PTHR42648:SF18">
    <property type="entry name" value="RETROTRANSPOSON, UNCLASSIFIED-LIKE PROTEIN"/>
    <property type="match status" value="1"/>
</dbReference>
<keyword evidence="12" id="KW-1185">Reference proteome</keyword>
<reference evidence="11 12" key="1">
    <citation type="journal article" date="2023" name="Life. Sci Alliance">
        <title>Evolutionary insights into 3D genome organization and epigenetic landscape of Vigna mungo.</title>
        <authorList>
            <person name="Junaid A."/>
            <person name="Singh B."/>
            <person name="Bhatia S."/>
        </authorList>
    </citation>
    <scope>NUCLEOTIDE SEQUENCE [LARGE SCALE GENOMIC DNA]</scope>
    <source>
        <strain evidence="11">Urdbean</strain>
    </source>
</reference>
<dbReference type="SUPFAM" id="SSF49503">
    <property type="entry name" value="Cupredoxins"/>
    <property type="match status" value="1"/>
</dbReference>
<dbReference type="PROSITE" id="PS50158">
    <property type="entry name" value="ZF_CCHC"/>
    <property type="match status" value="1"/>
</dbReference>
<keyword evidence="8" id="KW-0472">Membrane</keyword>
<evidence type="ECO:0000259" key="10">
    <source>
        <dbReference type="PROSITE" id="PS50994"/>
    </source>
</evidence>
<dbReference type="Proteomes" id="UP001374535">
    <property type="component" value="Chromosome 7"/>
</dbReference>
<dbReference type="InterPro" id="IPR054722">
    <property type="entry name" value="PolX-like_BBD"/>
</dbReference>
<evidence type="ECO:0000256" key="5">
    <source>
        <dbReference type="ARBA" id="ARBA00022801"/>
    </source>
</evidence>
<evidence type="ECO:0000313" key="11">
    <source>
        <dbReference type="EMBL" id="WVZ03892.1"/>
    </source>
</evidence>
<dbReference type="GO" id="GO:0015074">
    <property type="term" value="P:DNA integration"/>
    <property type="evidence" value="ECO:0007669"/>
    <property type="project" value="InterPro"/>
</dbReference>
<keyword evidence="2" id="KW-0645">Protease</keyword>
<dbReference type="GO" id="GO:0005507">
    <property type="term" value="F:copper ion binding"/>
    <property type="evidence" value="ECO:0007669"/>
    <property type="project" value="InterPro"/>
</dbReference>
<evidence type="ECO:0000256" key="3">
    <source>
        <dbReference type="ARBA" id="ARBA00022723"/>
    </source>
</evidence>
<dbReference type="CDD" id="cd09272">
    <property type="entry name" value="RNase_HI_RT_Ty1"/>
    <property type="match status" value="1"/>
</dbReference>
<evidence type="ECO:0000256" key="8">
    <source>
        <dbReference type="SAM" id="Phobius"/>
    </source>
</evidence>
<evidence type="ECO:0000256" key="2">
    <source>
        <dbReference type="ARBA" id="ARBA00022670"/>
    </source>
</evidence>